<organism evidence="1">
    <name type="scientific">Octopus bimaculoides</name>
    <name type="common">California two-spotted octopus</name>
    <dbReference type="NCBI Taxonomy" id="37653"/>
    <lineage>
        <taxon>Eukaryota</taxon>
        <taxon>Metazoa</taxon>
        <taxon>Spiralia</taxon>
        <taxon>Lophotrochozoa</taxon>
        <taxon>Mollusca</taxon>
        <taxon>Cephalopoda</taxon>
        <taxon>Coleoidea</taxon>
        <taxon>Octopodiformes</taxon>
        <taxon>Octopoda</taxon>
        <taxon>Incirrata</taxon>
        <taxon>Octopodidae</taxon>
        <taxon>Octopus</taxon>
    </lineage>
</organism>
<evidence type="ECO:0000313" key="1">
    <source>
        <dbReference type="EMBL" id="KOF67403.1"/>
    </source>
</evidence>
<dbReference type="OrthoDB" id="9896158at2759"/>
<reference evidence="1" key="1">
    <citation type="submission" date="2015-07" db="EMBL/GenBank/DDBJ databases">
        <title>MeaNS - Measles Nucleotide Surveillance Program.</title>
        <authorList>
            <person name="Tran T."/>
            <person name="Druce J."/>
        </authorList>
    </citation>
    <scope>NUCLEOTIDE SEQUENCE</scope>
    <source>
        <strain evidence="1">UCB-OBI-ISO-001</strain>
        <tissue evidence="1">Gonad</tissue>
    </source>
</reference>
<dbReference type="PANTHER" id="PTHR35081">
    <property type="entry name" value="COILED-COIL DOMAIN-CONTAINING PROTEIN 105"/>
    <property type="match status" value="1"/>
</dbReference>
<gene>
    <name evidence="1" type="ORF">OCBIM_22009697mg</name>
</gene>
<sequence length="172" mass="20178">MDKTERVSAKMPELTIGAEEWRNRTLRGMKVSHGIMQRNEKYVAARKSTDPSPFLRDFLVRHANDAILKYCRLMREVTVKLRQTVVKVNYEIVSSTRCKERLEKELDYIRKDIVTNRESQATRRFRPERELVRHRFPLIFDFLKEGVLRLALGQALSSGPNTTMTIPSFIHT</sequence>
<dbReference type="PANTHER" id="PTHR35081:SF1">
    <property type="entry name" value="COILED-COIL DOMAIN-CONTAINING PROTEIN 105"/>
    <property type="match status" value="1"/>
</dbReference>
<dbReference type="InterPro" id="IPR038949">
    <property type="entry name" value="TEKTL1"/>
</dbReference>
<name>A0A0L8FRW8_OCTBM</name>
<dbReference type="AlphaFoldDB" id="A0A0L8FRW8"/>
<protein>
    <submittedName>
        <fullName evidence="1">Uncharacterized protein</fullName>
    </submittedName>
</protein>
<proteinExistence type="predicted"/>
<dbReference type="EMBL" id="KQ427086">
    <property type="protein sequence ID" value="KOF67403.1"/>
    <property type="molecule type" value="Genomic_DNA"/>
</dbReference>
<dbReference type="STRING" id="37653.A0A0L8FRW8"/>
<accession>A0A0L8FRW8</accession>